<comment type="caution">
    <text evidence="1">The sequence shown here is derived from an EMBL/GenBank/DDBJ whole genome shotgun (WGS) entry which is preliminary data.</text>
</comment>
<reference evidence="1 2" key="1">
    <citation type="submission" date="2024-04" db="EMBL/GenBank/DDBJ databases">
        <title>Draft genome sequence of Sessilibacter corallicola NBRC 116591.</title>
        <authorList>
            <person name="Miyakawa T."/>
            <person name="Kusuya Y."/>
            <person name="Miura T."/>
        </authorList>
    </citation>
    <scope>NUCLEOTIDE SEQUENCE [LARGE SCALE GENOMIC DNA]</scope>
    <source>
        <strain evidence="1 2">KU-00831-HH</strain>
    </source>
</reference>
<gene>
    <name evidence="1" type="ORF">NBRC116591_27840</name>
</gene>
<keyword evidence="2" id="KW-1185">Reference proteome</keyword>
<organism evidence="1 2">
    <name type="scientific">Sessilibacter corallicola</name>
    <dbReference type="NCBI Taxonomy" id="2904075"/>
    <lineage>
        <taxon>Bacteria</taxon>
        <taxon>Pseudomonadati</taxon>
        <taxon>Pseudomonadota</taxon>
        <taxon>Gammaproteobacteria</taxon>
        <taxon>Cellvibrionales</taxon>
        <taxon>Cellvibrionaceae</taxon>
        <taxon>Sessilibacter</taxon>
    </lineage>
</organism>
<dbReference type="EMBL" id="BAABWN010000009">
    <property type="protein sequence ID" value="GAA6168973.1"/>
    <property type="molecule type" value="Genomic_DNA"/>
</dbReference>
<evidence type="ECO:0000313" key="1">
    <source>
        <dbReference type="EMBL" id="GAA6168973.1"/>
    </source>
</evidence>
<dbReference type="SUPFAM" id="SSF48613">
    <property type="entry name" value="Heme oxygenase-like"/>
    <property type="match status" value="1"/>
</dbReference>
<accession>A0ABQ0ABE0</accession>
<dbReference type="RefSeq" id="WP_353303642.1">
    <property type="nucleotide sequence ID" value="NZ_BAABWN010000009.1"/>
</dbReference>
<sequence length="230" mass="25939">MTTSKKESLNPTAQQCLQSLIGIWLGFEKQLNRTEIIRKLQQGVLTQNDYQTLLLNLRQQVIEGSRWISRAASSFDRNFSDIRSIVIGHAKEEHKDYQMLEKDFVAAGGEIADIQSASKNIGSEALHGYMMHKSSEANPVGLIGAMWIIEGLGEKMANEWAGRIDELLDLPQSATQFMQYHGENDDSHMEKLYAMLNRVCTSEAVTEEITITAKVVARLYALQLDVIDYE</sequence>
<dbReference type="Pfam" id="PF14518">
    <property type="entry name" value="Haem_oxygenas_2"/>
    <property type="match status" value="1"/>
</dbReference>
<dbReference type="Proteomes" id="UP001465153">
    <property type="component" value="Unassembled WGS sequence"/>
</dbReference>
<protein>
    <submittedName>
        <fullName evidence="1">3-oxoacyl-ACP synthase</fullName>
    </submittedName>
</protein>
<evidence type="ECO:0000313" key="2">
    <source>
        <dbReference type="Proteomes" id="UP001465153"/>
    </source>
</evidence>
<proteinExistence type="predicted"/>
<dbReference type="Gene3D" id="1.20.910.10">
    <property type="entry name" value="Heme oxygenase-like"/>
    <property type="match status" value="1"/>
</dbReference>
<dbReference type="InterPro" id="IPR016084">
    <property type="entry name" value="Haem_Oase-like_multi-hlx"/>
</dbReference>
<name>A0ABQ0ABE0_9GAMM</name>